<keyword evidence="3" id="KW-1185">Reference proteome</keyword>
<sequence length="164" mass="18735">MTCKYSVEPASTRYDLPPLSLYDLPHSTCMTFRKFGEDDVISLSLFHGGRFIWVPKTEYIGGEVTVYYFGDLDMITMDNLRAWSKALGYGGLRCLYYRKPKEELDGGLVLMSHEGRLEGDGSNDVGDWSDELDDYDLSESNYSSEDDDMLFYKNVLIPNDLTEL</sequence>
<organism evidence="2 3">
    <name type="scientific">Heracleum sosnowskyi</name>
    <dbReference type="NCBI Taxonomy" id="360622"/>
    <lineage>
        <taxon>Eukaryota</taxon>
        <taxon>Viridiplantae</taxon>
        <taxon>Streptophyta</taxon>
        <taxon>Embryophyta</taxon>
        <taxon>Tracheophyta</taxon>
        <taxon>Spermatophyta</taxon>
        <taxon>Magnoliopsida</taxon>
        <taxon>eudicotyledons</taxon>
        <taxon>Gunneridae</taxon>
        <taxon>Pentapetalae</taxon>
        <taxon>asterids</taxon>
        <taxon>campanulids</taxon>
        <taxon>Apiales</taxon>
        <taxon>Apiaceae</taxon>
        <taxon>Apioideae</taxon>
        <taxon>apioid superclade</taxon>
        <taxon>Tordylieae</taxon>
        <taxon>Tordyliinae</taxon>
        <taxon>Heracleum</taxon>
    </lineage>
</organism>
<evidence type="ECO:0000259" key="1">
    <source>
        <dbReference type="Pfam" id="PF26130"/>
    </source>
</evidence>
<accession>A0AAD8GYC0</accession>
<gene>
    <name evidence="2" type="ORF">POM88_049516</name>
</gene>
<dbReference type="InterPro" id="IPR058594">
    <property type="entry name" value="PB1-like_dom_pln"/>
</dbReference>
<dbReference type="EMBL" id="JAUIZM010000011">
    <property type="protein sequence ID" value="KAK1356260.1"/>
    <property type="molecule type" value="Genomic_DNA"/>
</dbReference>
<dbReference type="Proteomes" id="UP001237642">
    <property type="component" value="Unassembled WGS sequence"/>
</dbReference>
<reference evidence="2" key="2">
    <citation type="submission" date="2023-05" db="EMBL/GenBank/DDBJ databases">
        <authorList>
            <person name="Schelkunov M.I."/>
        </authorList>
    </citation>
    <scope>NUCLEOTIDE SEQUENCE</scope>
    <source>
        <strain evidence="2">Hsosn_3</strain>
        <tissue evidence="2">Leaf</tissue>
    </source>
</reference>
<feature type="domain" description="PB1-like" evidence="1">
    <location>
        <begin position="38"/>
        <end position="108"/>
    </location>
</feature>
<comment type="caution">
    <text evidence="2">The sequence shown here is derived from an EMBL/GenBank/DDBJ whole genome shotgun (WGS) entry which is preliminary data.</text>
</comment>
<evidence type="ECO:0000313" key="3">
    <source>
        <dbReference type="Proteomes" id="UP001237642"/>
    </source>
</evidence>
<name>A0AAD8GYC0_9APIA</name>
<evidence type="ECO:0000313" key="2">
    <source>
        <dbReference type="EMBL" id="KAK1356260.1"/>
    </source>
</evidence>
<dbReference type="AlphaFoldDB" id="A0AAD8GYC0"/>
<protein>
    <recommendedName>
        <fullName evidence="1">PB1-like domain-containing protein</fullName>
    </recommendedName>
</protein>
<reference evidence="2" key="1">
    <citation type="submission" date="2023-02" db="EMBL/GenBank/DDBJ databases">
        <title>Genome of toxic invasive species Heracleum sosnowskyi carries increased number of genes despite the absence of recent whole-genome duplications.</title>
        <authorList>
            <person name="Schelkunov M."/>
            <person name="Shtratnikova V."/>
            <person name="Makarenko M."/>
            <person name="Klepikova A."/>
            <person name="Omelchenko D."/>
            <person name="Novikova G."/>
            <person name="Obukhova E."/>
            <person name="Bogdanov V."/>
            <person name="Penin A."/>
            <person name="Logacheva M."/>
        </authorList>
    </citation>
    <scope>NUCLEOTIDE SEQUENCE</scope>
    <source>
        <strain evidence="2">Hsosn_3</strain>
        <tissue evidence="2">Leaf</tissue>
    </source>
</reference>
<proteinExistence type="predicted"/>
<dbReference type="Pfam" id="PF26130">
    <property type="entry name" value="PB1-like"/>
    <property type="match status" value="1"/>
</dbReference>